<sequence length="386" mass="40017">MLIVLAAVPLRLALALGTDLSPDEAYYLAAARAPGLLPPLVDHPPLIPLLLRLVDRLAALPLELHVRLVPLAFSFGLSVATVALARRRGAGAAGRNLVAFLSSFALLPVAGGFVATPDGPALLALVLALLWADPAPDAAAASSPRRLAVALALGLAGAAGALAKVVLLPLFPLVVLLARGRRLPERLLALAPLALAAPLLAPSLAFQLRHAYAQQAPAFTLLGALGALVAAAVAQALLWTPWTLFHGARALRASPLADRAVVFSMTALVAASALARAVPPEPNWYAPSALILVVACARSAQDLAPRARLAMLLAILVPTAIAAAHTLHPFLPLPLRADPTARLHGWRHGDGPVHAPGVGPYGAAAERCVYQDTCSEIEAYFRVLNE</sequence>
<feature type="transmembrane region" description="Helical" evidence="1">
    <location>
        <begin position="150"/>
        <end position="175"/>
    </location>
</feature>
<feature type="transmembrane region" description="Helical" evidence="1">
    <location>
        <begin position="64"/>
        <end position="85"/>
    </location>
</feature>
<keyword evidence="1" id="KW-0812">Transmembrane</keyword>
<feature type="transmembrane region" description="Helical" evidence="1">
    <location>
        <begin position="97"/>
        <end position="130"/>
    </location>
</feature>
<keyword evidence="1" id="KW-1133">Transmembrane helix</keyword>
<dbReference type="OrthoDB" id="5521884at2"/>
<feature type="transmembrane region" description="Helical" evidence="1">
    <location>
        <begin position="312"/>
        <end position="331"/>
    </location>
</feature>
<feature type="transmembrane region" description="Helical" evidence="1">
    <location>
        <begin position="260"/>
        <end position="278"/>
    </location>
</feature>
<keyword evidence="3" id="KW-1185">Reference proteome</keyword>
<dbReference type="Proteomes" id="UP000440224">
    <property type="component" value="Unassembled WGS sequence"/>
</dbReference>
<dbReference type="EMBL" id="WJIE01000001">
    <property type="protein sequence ID" value="MRG90784.1"/>
    <property type="molecule type" value="Genomic_DNA"/>
</dbReference>
<feature type="transmembrane region" description="Helical" evidence="1">
    <location>
        <begin position="218"/>
        <end position="239"/>
    </location>
</feature>
<evidence type="ECO:0000313" key="2">
    <source>
        <dbReference type="EMBL" id="MRG90784.1"/>
    </source>
</evidence>
<proteinExistence type="predicted"/>
<comment type="caution">
    <text evidence="2">The sequence shown here is derived from an EMBL/GenBank/DDBJ whole genome shotgun (WGS) entry which is preliminary data.</text>
</comment>
<feature type="transmembrane region" description="Helical" evidence="1">
    <location>
        <begin position="187"/>
        <end position="206"/>
    </location>
</feature>
<accession>A0A6N7PKX9</accession>
<gene>
    <name evidence="2" type="ORF">GF068_02420</name>
</gene>
<name>A0A6N7PKX9_9BACT</name>
<organism evidence="2 3">
    <name type="scientific">Polyangium spumosum</name>
    <dbReference type="NCBI Taxonomy" id="889282"/>
    <lineage>
        <taxon>Bacteria</taxon>
        <taxon>Pseudomonadati</taxon>
        <taxon>Myxococcota</taxon>
        <taxon>Polyangia</taxon>
        <taxon>Polyangiales</taxon>
        <taxon>Polyangiaceae</taxon>
        <taxon>Polyangium</taxon>
    </lineage>
</organism>
<protein>
    <recommendedName>
        <fullName evidence="4">Glycosyltransferase RgtA/B/C/D-like domain-containing protein</fullName>
    </recommendedName>
</protein>
<evidence type="ECO:0008006" key="4">
    <source>
        <dbReference type="Google" id="ProtNLM"/>
    </source>
</evidence>
<evidence type="ECO:0000313" key="3">
    <source>
        <dbReference type="Proteomes" id="UP000440224"/>
    </source>
</evidence>
<evidence type="ECO:0000256" key="1">
    <source>
        <dbReference type="SAM" id="Phobius"/>
    </source>
</evidence>
<reference evidence="2 3" key="1">
    <citation type="submission" date="2019-10" db="EMBL/GenBank/DDBJ databases">
        <title>A soil myxobacterium in the family Polyangiaceae.</title>
        <authorList>
            <person name="Li Y."/>
            <person name="Wang J."/>
        </authorList>
    </citation>
    <scope>NUCLEOTIDE SEQUENCE [LARGE SCALE GENOMIC DNA]</scope>
    <source>
        <strain evidence="2 3">DSM 14734</strain>
    </source>
</reference>
<dbReference type="AlphaFoldDB" id="A0A6N7PKX9"/>
<dbReference type="RefSeq" id="WP_153817663.1">
    <property type="nucleotide sequence ID" value="NZ_WJIE01000001.1"/>
</dbReference>
<keyword evidence="1" id="KW-0472">Membrane</keyword>